<dbReference type="Pfam" id="PF05231">
    <property type="entry name" value="MASE1"/>
    <property type="match status" value="1"/>
</dbReference>
<keyword evidence="5" id="KW-0597">Phosphoprotein</keyword>
<evidence type="ECO:0000256" key="2">
    <source>
        <dbReference type="ARBA" id="ARBA00004651"/>
    </source>
</evidence>
<keyword evidence="12" id="KW-0902">Two-component regulatory system</keyword>
<dbReference type="EMBL" id="AP023356">
    <property type="protein sequence ID" value="BCJ47591.1"/>
    <property type="molecule type" value="Genomic_DNA"/>
</dbReference>
<protein>
    <recommendedName>
        <fullName evidence="14">Sensor-like histidine kinase SenX3</fullName>
        <ecNumber evidence="3">2.7.13.3</ecNumber>
    </recommendedName>
</protein>
<evidence type="ECO:0000256" key="13">
    <source>
        <dbReference type="ARBA" id="ARBA00023136"/>
    </source>
</evidence>
<dbReference type="Gene3D" id="3.30.565.10">
    <property type="entry name" value="Histidine kinase-like ATPase, C-terminal domain"/>
    <property type="match status" value="1"/>
</dbReference>
<evidence type="ECO:0000256" key="7">
    <source>
        <dbReference type="ARBA" id="ARBA00022692"/>
    </source>
</evidence>
<organism evidence="18 19">
    <name type="scientific">Actinoplanes ianthinogenes</name>
    <dbReference type="NCBI Taxonomy" id="122358"/>
    <lineage>
        <taxon>Bacteria</taxon>
        <taxon>Bacillati</taxon>
        <taxon>Actinomycetota</taxon>
        <taxon>Actinomycetes</taxon>
        <taxon>Micromonosporales</taxon>
        <taxon>Micromonosporaceae</taxon>
        <taxon>Actinoplanes</taxon>
    </lineage>
</organism>
<dbReference type="PROSITE" id="PS50109">
    <property type="entry name" value="HIS_KIN"/>
    <property type="match status" value="1"/>
</dbReference>
<dbReference type="SUPFAM" id="SSF55785">
    <property type="entry name" value="PYP-like sensor domain (PAS domain)"/>
    <property type="match status" value="1"/>
</dbReference>
<dbReference type="Pfam" id="PF02518">
    <property type="entry name" value="HATPase_c"/>
    <property type="match status" value="1"/>
</dbReference>
<evidence type="ECO:0000259" key="17">
    <source>
        <dbReference type="PROSITE" id="PS50109"/>
    </source>
</evidence>
<proteinExistence type="predicted"/>
<evidence type="ECO:0000256" key="1">
    <source>
        <dbReference type="ARBA" id="ARBA00000085"/>
    </source>
</evidence>
<keyword evidence="4" id="KW-1003">Cell membrane</keyword>
<dbReference type="InterPro" id="IPR050351">
    <property type="entry name" value="BphY/WalK/GraS-like"/>
</dbReference>
<dbReference type="InterPro" id="IPR035965">
    <property type="entry name" value="PAS-like_dom_sf"/>
</dbReference>
<evidence type="ECO:0000256" key="10">
    <source>
        <dbReference type="ARBA" id="ARBA00022840"/>
    </source>
</evidence>
<evidence type="ECO:0000256" key="16">
    <source>
        <dbReference type="SAM" id="Phobius"/>
    </source>
</evidence>
<dbReference type="SMART" id="SM00387">
    <property type="entry name" value="HATPase_c"/>
    <property type="match status" value="1"/>
</dbReference>
<feature type="transmembrane region" description="Helical" evidence="16">
    <location>
        <begin position="200"/>
        <end position="218"/>
    </location>
</feature>
<sequence>MTLRQSLWRTGAFATLYVIATYAGRLTIMDGTNLSLVWPAAGVGALWFICQRTSRWRLLDVAALSAVTLAVNLATGASAVLAAFFVVANVLQAAVFTYLYQRWLPGLWGSGGTEPIARSHQLWRLVAIAMISTCCGALVGPTGIWLVSGHYSGAGAAVWLARNSASLLLIGIAGLRLGALVQHLTPRNLRRQARAVPARTWFEATTLLAISLAAYLFVFRLTHGMPLGFLLVTVTVWAATRLSTTFVILHDLFFGSLAVAFTLHGDGQFAAIASHSTRALVSQMFVAVVAVVGLAVALGRDERAALQQAAADQARMFATVIDAMGEGLTVVDADGHVLLRNPASSQLLAEQAALCHLDGTPIAPGDQPYRRTLASGEPHAMDVLLRDPEDRILSVRATPLPISVDGRRYAVSVFSDVTADRRHRDELAAFAGVVAHDLSNPLTTVEGWAENVADMLGPDAGRAADGMERIQRASARMRNLIRDLLAYTTARDNGLHPAGLDLTAVVTDIAVARIDQAETTGTPVPRIHIGELPLVHADPALIRQLLDNLIGNAVKYTAPGTVPDIAVTGGYDGAQVRVTVTDNGIGIPAGQHTTVFDNFHRAHRDAGYAGTGLGLAICKRIVERHGGAITAADNPSGAGTVFTFTLPAADLPPGPNLHPAGQPPSADAQTGPLR</sequence>
<dbReference type="SUPFAM" id="SSF47384">
    <property type="entry name" value="Homodimeric domain of signal transducing histidine kinase"/>
    <property type="match status" value="1"/>
</dbReference>
<reference evidence="18 19" key="1">
    <citation type="submission" date="2020-08" db="EMBL/GenBank/DDBJ databases">
        <title>Whole genome shotgun sequence of Actinoplanes ianthinogenes NBRC 13996.</title>
        <authorList>
            <person name="Komaki H."/>
            <person name="Tamura T."/>
        </authorList>
    </citation>
    <scope>NUCLEOTIDE SEQUENCE [LARGE SCALE GENOMIC DNA]</scope>
    <source>
        <strain evidence="18 19">NBRC 13996</strain>
    </source>
</reference>
<evidence type="ECO:0000256" key="12">
    <source>
        <dbReference type="ARBA" id="ARBA00023012"/>
    </source>
</evidence>
<evidence type="ECO:0000256" key="4">
    <source>
        <dbReference type="ARBA" id="ARBA00022475"/>
    </source>
</evidence>
<dbReference type="InterPro" id="IPR003594">
    <property type="entry name" value="HATPase_dom"/>
</dbReference>
<dbReference type="InterPro" id="IPR007895">
    <property type="entry name" value="MASE1"/>
</dbReference>
<dbReference type="Proteomes" id="UP000676967">
    <property type="component" value="Chromosome"/>
</dbReference>
<evidence type="ECO:0000313" key="19">
    <source>
        <dbReference type="Proteomes" id="UP000676967"/>
    </source>
</evidence>
<dbReference type="PRINTS" id="PR00344">
    <property type="entry name" value="BCTRLSENSOR"/>
</dbReference>
<keyword evidence="9" id="KW-0418">Kinase</keyword>
<dbReference type="Gene3D" id="3.30.450.20">
    <property type="entry name" value="PAS domain"/>
    <property type="match status" value="1"/>
</dbReference>
<evidence type="ECO:0000256" key="14">
    <source>
        <dbReference type="ARBA" id="ARBA00039401"/>
    </source>
</evidence>
<keyword evidence="19" id="KW-1185">Reference proteome</keyword>
<feature type="region of interest" description="Disordered" evidence="15">
    <location>
        <begin position="649"/>
        <end position="674"/>
    </location>
</feature>
<evidence type="ECO:0000256" key="9">
    <source>
        <dbReference type="ARBA" id="ARBA00022777"/>
    </source>
</evidence>
<accession>A0ABN6CQU8</accession>
<dbReference type="InterPro" id="IPR004358">
    <property type="entry name" value="Sig_transdc_His_kin-like_C"/>
</dbReference>
<evidence type="ECO:0000256" key="8">
    <source>
        <dbReference type="ARBA" id="ARBA00022741"/>
    </source>
</evidence>
<dbReference type="Gene3D" id="1.10.287.130">
    <property type="match status" value="1"/>
</dbReference>
<evidence type="ECO:0000313" key="18">
    <source>
        <dbReference type="EMBL" id="BCJ47591.1"/>
    </source>
</evidence>
<keyword evidence="11 16" id="KW-1133">Transmembrane helix</keyword>
<evidence type="ECO:0000256" key="11">
    <source>
        <dbReference type="ARBA" id="ARBA00022989"/>
    </source>
</evidence>
<feature type="transmembrane region" description="Helical" evidence="16">
    <location>
        <begin position="122"/>
        <end position="147"/>
    </location>
</feature>
<dbReference type="RefSeq" id="WP_189329982.1">
    <property type="nucleotide sequence ID" value="NZ_AP023356.1"/>
</dbReference>
<feature type="transmembrane region" description="Helical" evidence="16">
    <location>
        <begin position="279"/>
        <end position="298"/>
    </location>
</feature>
<dbReference type="SUPFAM" id="SSF55874">
    <property type="entry name" value="ATPase domain of HSP90 chaperone/DNA topoisomerase II/histidine kinase"/>
    <property type="match status" value="1"/>
</dbReference>
<evidence type="ECO:0000256" key="15">
    <source>
        <dbReference type="SAM" id="MobiDB-lite"/>
    </source>
</evidence>
<keyword evidence="13 16" id="KW-0472">Membrane</keyword>
<keyword evidence="8" id="KW-0547">Nucleotide-binding</keyword>
<dbReference type="InterPro" id="IPR003661">
    <property type="entry name" value="HisK_dim/P_dom"/>
</dbReference>
<keyword evidence="10" id="KW-0067">ATP-binding</keyword>
<feature type="transmembrane region" description="Helical" evidence="16">
    <location>
        <begin position="7"/>
        <end position="28"/>
    </location>
</feature>
<dbReference type="PANTHER" id="PTHR42878:SF7">
    <property type="entry name" value="SENSOR HISTIDINE KINASE GLRK"/>
    <property type="match status" value="1"/>
</dbReference>
<dbReference type="InterPro" id="IPR036097">
    <property type="entry name" value="HisK_dim/P_sf"/>
</dbReference>
<dbReference type="SMART" id="SM00388">
    <property type="entry name" value="HisKA"/>
    <property type="match status" value="1"/>
</dbReference>
<feature type="domain" description="Histidine kinase" evidence="17">
    <location>
        <begin position="433"/>
        <end position="650"/>
    </location>
</feature>
<gene>
    <name evidence="18" type="ORF">Aiant_82480</name>
</gene>
<keyword evidence="7 16" id="KW-0812">Transmembrane</keyword>
<comment type="catalytic activity">
    <reaction evidence="1">
        <text>ATP + protein L-histidine = ADP + protein N-phospho-L-histidine.</text>
        <dbReference type="EC" id="2.7.13.3"/>
    </reaction>
</comment>
<dbReference type="InterPro" id="IPR036890">
    <property type="entry name" value="HATPase_C_sf"/>
</dbReference>
<feature type="transmembrane region" description="Helical" evidence="16">
    <location>
        <begin position="159"/>
        <end position="179"/>
    </location>
</feature>
<name>A0ABN6CQU8_9ACTN</name>
<dbReference type="CDD" id="cd00082">
    <property type="entry name" value="HisKA"/>
    <property type="match status" value="1"/>
</dbReference>
<dbReference type="EC" id="2.7.13.3" evidence="3"/>
<dbReference type="PANTHER" id="PTHR42878">
    <property type="entry name" value="TWO-COMPONENT HISTIDINE KINASE"/>
    <property type="match status" value="1"/>
</dbReference>
<dbReference type="InterPro" id="IPR005467">
    <property type="entry name" value="His_kinase_dom"/>
</dbReference>
<evidence type="ECO:0000256" key="5">
    <source>
        <dbReference type="ARBA" id="ARBA00022553"/>
    </source>
</evidence>
<comment type="subcellular location">
    <subcellularLocation>
        <location evidence="2">Cell membrane</location>
        <topology evidence="2">Multi-pass membrane protein</topology>
    </subcellularLocation>
</comment>
<dbReference type="Pfam" id="PF00512">
    <property type="entry name" value="HisKA"/>
    <property type="match status" value="1"/>
</dbReference>
<evidence type="ECO:0000256" key="6">
    <source>
        <dbReference type="ARBA" id="ARBA00022679"/>
    </source>
</evidence>
<keyword evidence="6" id="KW-0808">Transferase</keyword>
<evidence type="ECO:0000256" key="3">
    <source>
        <dbReference type="ARBA" id="ARBA00012438"/>
    </source>
</evidence>